<name>A0AAD4ETV4_9PEZI</name>
<keyword evidence="2" id="KW-0378">Hydrolase</keyword>
<dbReference type="AlphaFoldDB" id="A0AAD4ETV4"/>
<dbReference type="InterPro" id="IPR012338">
    <property type="entry name" value="Beta-lactam/transpept-like"/>
</dbReference>
<evidence type="ECO:0000256" key="2">
    <source>
        <dbReference type="ARBA" id="ARBA00022801"/>
    </source>
</evidence>
<feature type="domain" description="Beta-lactamase-related" evidence="3">
    <location>
        <begin position="7"/>
        <end position="373"/>
    </location>
</feature>
<organism evidence="4 5">
    <name type="scientific">Staphylotrichum longicolle</name>
    <dbReference type="NCBI Taxonomy" id="669026"/>
    <lineage>
        <taxon>Eukaryota</taxon>
        <taxon>Fungi</taxon>
        <taxon>Dikarya</taxon>
        <taxon>Ascomycota</taxon>
        <taxon>Pezizomycotina</taxon>
        <taxon>Sordariomycetes</taxon>
        <taxon>Sordariomycetidae</taxon>
        <taxon>Sordariales</taxon>
        <taxon>Chaetomiaceae</taxon>
        <taxon>Staphylotrichum</taxon>
    </lineage>
</organism>
<evidence type="ECO:0000313" key="5">
    <source>
        <dbReference type="Proteomes" id="UP001197093"/>
    </source>
</evidence>
<comment type="similarity">
    <text evidence="1">Belongs to the class-A beta-lactamase family.</text>
</comment>
<dbReference type="InterPro" id="IPR001466">
    <property type="entry name" value="Beta-lactam-related"/>
</dbReference>
<dbReference type="InterPro" id="IPR050789">
    <property type="entry name" value="Diverse_Enzym_Activities"/>
</dbReference>
<gene>
    <name evidence="4" type="ORF">NEMBOFW57_006720</name>
</gene>
<dbReference type="PANTHER" id="PTHR43283:SF17">
    <property type="entry name" value="(LOVD), PUTATIVE (AFU_ORTHOLOGUE AFUA_5G00920)-RELATED"/>
    <property type="match status" value="1"/>
</dbReference>
<keyword evidence="5" id="KW-1185">Reference proteome</keyword>
<dbReference type="EMBL" id="JAHCVI010000003">
    <property type="protein sequence ID" value="KAG7287214.1"/>
    <property type="molecule type" value="Genomic_DNA"/>
</dbReference>
<protein>
    <recommendedName>
        <fullName evidence="3">Beta-lactamase-related domain-containing protein</fullName>
    </recommendedName>
</protein>
<comment type="caution">
    <text evidence="4">The sequence shown here is derived from an EMBL/GenBank/DDBJ whole genome shotgun (WGS) entry which is preliminary data.</text>
</comment>
<dbReference type="Proteomes" id="UP001197093">
    <property type="component" value="Unassembled WGS sequence"/>
</dbReference>
<dbReference type="PANTHER" id="PTHR43283">
    <property type="entry name" value="BETA-LACTAMASE-RELATED"/>
    <property type="match status" value="1"/>
</dbReference>
<evidence type="ECO:0000313" key="4">
    <source>
        <dbReference type="EMBL" id="KAG7287214.1"/>
    </source>
</evidence>
<dbReference type="GO" id="GO:0016787">
    <property type="term" value="F:hydrolase activity"/>
    <property type="evidence" value="ECO:0007669"/>
    <property type="project" value="UniProtKB-KW"/>
</dbReference>
<sequence length="415" mass="44441">MATETIEAAFQAAIDAGKIHGAVFCATDAAGDFTYTSAVGARTLLSGEKRPQQTDDVLYLASATKLIATIAALQCVDDGLLTLDGDLSAHAPELARLQVLPAPANDDSAQGDPTLVPAARPITLAMLLTHTSGLAYDFLVPRLAAWRQANEPPLADGARRPVEEAFAYPLAFQPGTAWMYGPGLDWAGRVVERAAGVRLGDHVRRRIAEPLGIAPEEVQFYPVKGEAVRARLVDLNPDDPGGLGRAVRGGGGDMNRRSEGDFGGQGLFMTGEGYVKVLRSLLVNDGKLLRPETVKKMFQNHIGPEAEEGFRAAMQSPAGVFFRVGLDAGTKLGHGLGGLLPLEDLEDWYGERTLTWGGGMSFAWFIDRKNGLCGLGAVQPSLPVDGGVVTSLKQTFRHDVYRKLAAWRKERGQKL</sequence>
<evidence type="ECO:0000259" key="3">
    <source>
        <dbReference type="Pfam" id="PF00144"/>
    </source>
</evidence>
<evidence type="ECO:0000256" key="1">
    <source>
        <dbReference type="ARBA" id="ARBA00009009"/>
    </source>
</evidence>
<reference evidence="4" key="1">
    <citation type="submission" date="2023-02" db="EMBL/GenBank/DDBJ databases">
        <authorList>
            <person name="Palmer J.M."/>
        </authorList>
    </citation>
    <scope>NUCLEOTIDE SEQUENCE</scope>
    <source>
        <strain evidence="4">FW57</strain>
    </source>
</reference>
<dbReference type="Gene3D" id="3.40.710.10">
    <property type="entry name" value="DD-peptidase/beta-lactamase superfamily"/>
    <property type="match status" value="1"/>
</dbReference>
<proteinExistence type="inferred from homology"/>
<accession>A0AAD4ETV4</accession>
<dbReference type="SUPFAM" id="SSF56601">
    <property type="entry name" value="beta-lactamase/transpeptidase-like"/>
    <property type="match status" value="1"/>
</dbReference>
<dbReference type="Pfam" id="PF00144">
    <property type="entry name" value="Beta-lactamase"/>
    <property type="match status" value="1"/>
</dbReference>